<sequence>MAQKTFKVTADSGIHARPATALVNQAGQFSSDINLEYNGKTVNLKSIMGVMSLGIPSGAEITVKAEGNDADEAIAGIENVIKTEGLGE</sequence>
<keyword evidence="4" id="KW-0963">Cytoplasm</keyword>
<dbReference type="InterPro" id="IPR035895">
    <property type="entry name" value="HPr-like_sf"/>
</dbReference>
<dbReference type="Pfam" id="PF00381">
    <property type="entry name" value="PTS-HPr"/>
    <property type="match status" value="1"/>
</dbReference>
<organism evidence="8 9">
    <name type="scientific">Fictibacillus aquaticus</name>
    <dbReference type="NCBI Taxonomy" id="2021314"/>
    <lineage>
        <taxon>Bacteria</taxon>
        <taxon>Bacillati</taxon>
        <taxon>Bacillota</taxon>
        <taxon>Bacilli</taxon>
        <taxon>Bacillales</taxon>
        <taxon>Fictibacillaceae</taxon>
        <taxon>Fictibacillus</taxon>
    </lineage>
</organism>
<dbReference type="NCBIfam" id="TIGR01003">
    <property type="entry name" value="PTS_HPr_family"/>
    <property type="match status" value="1"/>
</dbReference>
<dbReference type="InterPro" id="IPR002114">
    <property type="entry name" value="PTS_HPr_Ser_P_site"/>
</dbReference>
<dbReference type="PRINTS" id="PR00107">
    <property type="entry name" value="PHOSPHOCPHPR"/>
</dbReference>
<dbReference type="PROSITE" id="PS51350">
    <property type="entry name" value="PTS_HPR_DOM"/>
    <property type="match status" value="1"/>
</dbReference>
<evidence type="ECO:0000256" key="1">
    <source>
        <dbReference type="ARBA" id="ARBA00003681"/>
    </source>
</evidence>
<comment type="subcellular location">
    <subcellularLocation>
        <location evidence="2">Cytoplasm</location>
    </subcellularLocation>
</comment>
<reference evidence="8 9" key="1">
    <citation type="submission" date="2017-07" db="EMBL/GenBank/DDBJ databases">
        <title>Fictibacillus sp. nov. GDSW-R2A3 Genome sequencing and assembly.</title>
        <authorList>
            <person name="Mayilraj S."/>
        </authorList>
    </citation>
    <scope>NUCLEOTIDE SEQUENCE [LARGE SCALE GENOMIC DNA]</scope>
    <source>
        <strain evidence="8 9">GDSW-R2A3</strain>
    </source>
</reference>
<dbReference type="EMBL" id="NOII01000002">
    <property type="protein sequence ID" value="OYD58109.1"/>
    <property type="molecule type" value="Genomic_DNA"/>
</dbReference>
<dbReference type="Gene3D" id="3.30.1340.10">
    <property type="entry name" value="HPr-like"/>
    <property type="match status" value="1"/>
</dbReference>
<comment type="function">
    <text evidence="1">General (non sugar-specific) component of the phosphoenolpyruvate-dependent sugar phosphotransferase system (sugar PTS). This major carbohydrate active-transport system catalyzes the phosphorylation of incoming sugar substrates concomitantly with their translocation across the cell membrane. The phosphoryl group from phosphoenolpyruvate (PEP) is transferred to the phosphoryl carrier protein HPr by enzyme I. Phospho-HPr then transfers it to the PTS EIIA domain.</text>
</comment>
<evidence type="ECO:0000313" key="9">
    <source>
        <dbReference type="Proteomes" id="UP000215059"/>
    </source>
</evidence>
<name>A0A235FAA5_9BACL</name>
<keyword evidence="9" id="KW-1185">Reference proteome</keyword>
<dbReference type="AlphaFoldDB" id="A0A235FAA5"/>
<dbReference type="NCBIfam" id="NF010352">
    <property type="entry name" value="PRK13780.1"/>
    <property type="match status" value="1"/>
</dbReference>
<comment type="caution">
    <text evidence="8">The sequence shown here is derived from an EMBL/GenBank/DDBJ whole genome shotgun (WGS) entry which is preliminary data.</text>
</comment>
<protein>
    <recommendedName>
        <fullName evidence="3">Phosphocarrier protein HPr</fullName>
    </recommendedName>
</protein>
<dbReference type="CDD" id="cd00367">
    <property type="entry name" value="PTS-HPr_like"/>
    <property type="match status" value="1"/>
</dbReference>
<dbReference type="PROSITE" id="PS00589">
    <property type="entry name" value="PTS_HPR_SER"/>
    <property type="match status" value="1"/>
</dbReference>
<gene>
    <name evidence="8" type="ORF">CGZ90_09510</name>
</gene>
<evidence type="ECO:0000313" key="8">
    <source>
        <dbReference type="EMBL" id="OYD58109.1"/>
    </source>
</evidence>
<keyword evidence="5" id="KW-0762">Sugar transport</keyword>
<dbReference type="InterPro" id="IPR001020">
    <property type="entry name" value="PTS_HPr_His_P_site"/>
</dbReference>
<dbReference type="OrthoDB" id="9809047at2"/>
<dbReference type="Proteomes" id="UP000215059">
    <property type="component" value="Unassembled WGS sequence"/>
</dbReference>
<keyword evidence="6" id="KW-0598">Phosphotransferase system</keyword>
<dbReference type="PANTHER" id="PTHR33705:SF2">
    <property type="entry name" value="PHOSPHOCARRIER PROTEIN NPR"/>
    <property type="match status" value="1"/>
</dbReference>
<dbReference type="GO" id="GO:0005737">
    <property type="term" value="C:cytoplasm"/>
    <property type="evidence" value="ECO:0007669"/>
    <property type="project" value="UniProtKB-SubCell"/>
</dbReference>
<evidence type="ECO:0000256" key="6">
    <source>
        <dbReference type="ARBA" id="ARBA00022683"/>
    </source>
</evidence>
<dbReference type="SUPFAM" id="SSF55594">
    <property type="entry name" value="HPr-like"/>
    <property type="match status" value="1"/>
</dbReference>
<evidence type="ECO:0000256" key="3">
    <source>
        <dbReference type="ARBA" id="ARBA00020422"/>
    </source>
</evidence>
<evidence type="ECO:0000256" key="4">
    <source>
        <dbReference type="ARBA" id="ARBA00022490"/>
    </source>
</evidence>
<keyword evidence="5" id="KW-0813">Transport</keyword>
<dbReference type="PROSITE" id="PS00369">
    <property type="entry name" value="PTS_HPR_HIS"/>
    <property type="match status" value="1"/>
</dbReference>
<dbReference type="RefSeq" id="WP_094252187.1">
    <property type="nucleotide sequence ID" value="NZ_JBHLXL010000001.1"/>
</dbReference>
<proteinExistence type="predicted"/>
<accession>A0A235FAA5</accession>
<dbReference type="InterPro" id="IPR050399">
    <property type="entry name" value="HPr"/>
</dbReference>
<evidence type="ECO:0000256" key="2">
    <source>
        <dbReference type="ARBA" id="ARBA00004496"/>
    </source>
</evidence>
<evidence type="ECO:0000256" key="5">
    <source>
        <dbReference type="ARBA" id="ARBA00022597"/>
    </source>
</evidence>
<dbReference type="GO" id="GO:0009401">
    <property type="term" value="P:phosphoenolpyruvate-dependent sugar phosphotransferase system"/>
    <property type="evidence" value="ECO:0007669"/>
    <property type="project" value="UniProtKB-KW"/>
</dbReference>
<dbReference type="InterPro" id="IPR000032">
    <property type="entry name" value="HPr-like"/>
</dbReference>
<evidence type="ECO:0000259" key="7">
    <source>
        <dbReference type="PROSITE" id="PS51350"/>
    </source>
</evidence>
<dbReference type="PANTHER" id="PTHR33705">
    <property type="entry name" value="PHOSPHOCARRIER PROTEIN HPR"/>
    <property type="match status" value="1"/>
</dbReference>
<feature type="domain" description="HPr" evidence="7">
    <location>
        <begin position="1"/>
        <end position="88"/>
    </location>
</feature>